<dbReference type="Pfam" id="PF05132">
    <property type="entry name" value="RNA_pol_Rpc4"/>
    <property type="match status" value="1"/>
</dbReference>
<feature type="region of interest" description="Disordered" evidence="5">
    <location>
        <begin position="472"/>
        <end position="522"/>
    </location>
</feature>
<dbReference type="PANTHER" id="PTHR13408">
    <property type="entry name" value="DNA-DIRECTED RNA POLYMERASE III"/>
    <property type="match status" value="1"/>
</dbReference>
<evidence type="ECO:0000256" key="1">
    <source>
        <dbReference type="ARBA" id="ARBA00004123"/>
    </source>
</evidence>
<dbReference type="GO" id="GO:0003677">
    <property type="term" value="F:DNA binding"/>
    <property type="evidence" value="ECO:0007669"/>
    <property type="project" value="InterPro"/>
</dbReference>
<feature type="compositionally biased region" description="Low complexity" evidence="5">
    <location>
        <begin position="44"/>
        <end position="66"/>
    </location>
</feature>
<feature type="compositionally biased region" description="Basic residues" evidence="5">
    <location>
        <begin position="270"/>
        <end position="284"/>
    </location>
</feature>
<dbReference type="EMBL" id="WVTA01000004">
    <property type="protein sequence ID" value="KAK3213525.1"/>
    <property type="molecule type" value="Genomic_DNA"/>
</dbReference>
<evidence type="ECO:0000256" key="5">
    <source>
        <dbReference type="SAM" id="MobiDB-lite"/>
    </source>
</evidence>
<proteinExistence type="predicted"/>
<feature type="compositionally biased region" description="Low complexity" evidence="5">
    <location>
        <begin position="486"/>
        <end position="499"/>
    </location>
</feature>
<dbReference type="Proteomes" id="UP001280581">
    <property type="component" value="Unassembled WGS sequence"/>
</dbReference>
<feature type="compositionally biased region" description="Low complexity" evidence="5">
    <location>
        <begin position="113"/>
        <end position="131"/>
    </location>
</feature>
<feature type="region of interest" description="Disordered" evidence="5">
    <location>
        <begin position="1"/>
        <end position="385"/>
    </location>
</feature>
<keyword evidence="2" id="KW-0240">DNA-directed RNA polymerase</keyword>
<dbReference type="InterPro" id="IPR007811">
    <property type="entry name" value="RPC4"/>
</dbReference>
<evidence type="ECO:0000256" key="2">
    <source>
        <dbReference type="ARBA" id="ARBA00022478"/>
    </source>
</evidence>
<dbReference type="GO" id="GO:0005666">
    <property type="term" value="C:RNA polymerase III complex"/>
    <property type="evidence" value="ECO:0007669"/>
    <property type="project" value="InterPro"/>
</dbReference>
<dbReference type="GO" id="GO:0042797">
    <property type="term" value="P:tRNA transcription by RNA polymerase III"/>
    <property type="evidence" value="ECO:0007669"/>
    <property type="project" value="TreeGrafter"/>
</dbReference>
<sequence length="604" mass="63423">MPPKAAPPRGRGRGRGRGGTGRGGATTARPGTDSPAPPQQDTQAGAESGAAAPAEPAVIPDPAAIPKVEDGANSDQVVAATVEGSSADALSVSSTPAPETSAPSNGRLLSMKSAGPPSRSASPAVRRGASSRGKKPVLLPTNAGRRSKEEREARNAADLQRERERNKERDALAAKKQKAAEAAERREKMRTEGRDRGRSGASGFGGGAGSGSREVRVKNEDGGAGPSVKRERGGYASSDDDDEDPEFPRKNIDFIELSSDENEPEPAPKAHAHLPIRIGRKPHKTKEFGINTDASTDVSAGAAQPAEAPGASAAGATHKGKGKAKEVEITGESKKYKGMWQDSDSGGDVGVKAEPISSEDEAAQQVGIDNATVKAEGSPERARKVKFASKVMPSFQTDEERQEWERIQYNLIGMRKELGPPEEEIQTIDASGDITMIDAVANASKPSVRDEHTYLFQLPPIMPELLEPGHRKIKEEPSEPGPAPVAAPAAAAPAAAAPANGQPAVKKEEEFTDPLGDKGTGARFASGRVGKMRVYKSGRTVLDWGGISYEVGPGNPASFLQEVVSLDMIPEDKRVVPEDAGEALSFGRIKEKFVVTPNFSHLLG</sequence>
<keyword evidence="4" id="KW-0539">Nucleus</keyword>
<dbReference type="PANTHER" id="PTHR13408:SF0">
    <property type="entry name" value="DNA-DIRECTED RNA POLYMERASE III SUBUNIT RPC4"/>
    <property type="match status" value="1"/>
</dbReference>
<protein>
    <recommendedName>
        <fullName evidence="8">RNA polymerase III RPC4-domain-containing protein</fullName>
    </recommendedName>
</protein>
<evidence type="ECO:0000313" key="6">
    <source>
        <dbReference type="EMBL" id="KAK3213525.1"/>
    </source>
</evidence>
<comment type="caution">
    <text evidence="6">The sequence shown here is derived from an EMBL/GenBank/DDBJ whole genome shotgun (WGS) entry which is preliminary data.</text>
</comment>
<evidence type="ECO:0000256" key="3">
    <source>
        <dbReference type="ARBA" id="ARBA00023163"/>
    </source>
</evidence>
<keyword evidence="7" id="KW-1185">Reference proteome</keyword>
<feature type="compositionally biased region" description="Gly residues" evidence="5">
    <location>
        <begin position="200"/>
        <end position="210"/>
    </location>
</feature>
<evidence type="ECO:0000256" key="4">
    <source>
        <dbReference type="ARBA" id="ARBA00023242"/>
    </source>
</evidence>
<comment type="subcellular location">
    <subcellularLocation>
        <location evidence="1">Nucleus</location>
    </subcellularLocation>
</comment>
<evidence type="ECO:0008006" key="8">
    <source>
        <dbReference type="Google" id="ProtNLM"/>
    </source>
</evidence>
<gene>
    <name evidence="6" type="ORF">GRF29_28g164647</name>
</gene>
<feature type="compositionally biased region" description="Basic and acidic residues" evidence="5">
    <location>
        <begin position="323"/>
        <end position="335"/>
    </location>
</feature>
<dbReference type="AlphaFoldDB" id="A0AAN6M1J2"/>
<reference evidence="6 7" key="1">
    <citation type="submission" date="2021-02" db="EMBL/GenBank/DDBJ databases">
        <title>Genome assembly of Pseudopithomyces chartarum.</title>
        <authorList>
            <person name="Jauregui R."/>
            <person name="Singh J."/>
            <person name="Voisey C."/>
        </authorList>
    </citation>
    <scope>NUCLEOTIDE SEQUENCE [LARGE SCALE GENOMIC DNA]</scope>
    <source>
        <strain evidence="6 7">AGR01</strain>
    </source>
</reference>
<name>A0AAN6M1J2_9PLEO</name>
<accession>A0AAN6M1J2</accession>
<feature type="compositionally biased region" description="Low complexity" evidence="5">
    <location>
        <begin position="91"/>
        <end position="104"/>
    </location>
</feature>
<feature type="compositionally biased region" description="Basic and acidic residues" evidence="5">
    <location>
        <begin position="146"/>
        <end position="198"/>
    </location>
</feature>
<evidence type="ECO:0000313" key="7">
    <source>
        <dbReference type="Proteomes" id="UP001280581"/>
    </source>
</evidence>
<organism evidence="6 7">
    <name type="scientific">Pseudopithomyces chartarum</name>
    <dbReference type="NCBI Taxonomy" id="1892770"/>
    <lineage>
        <taxon>Eukaryota</taxon>
        <taxon>Fungi</taxon>
        <taxon>Dikarya</taxon>
        <taxon>Ascomycota</taxon>
        <taxon>Pezizomycotina</taxon>
        <taxon>Dothideomycetes</taxon>
        <taxon>Pleosporomycetidae</taxon>
        <taxon>Pleosporales</taxon>
        <taxon>Massarineae</taxon>
        <taxon>Didymosphaeriaceae</taxon>
        <taxon>Pseudopithomyces</taxon>
    </lineage>
</organism>
<keyword evidence="3" id="KW-0804">Transcription</keyword>
<feature type="compositionally biased region" description="Low complexity" evidence="5">
    <location>
        <begin position="299"/>
        <end position="317"/>
    </location>
</feature>